<evidence type="ECO:0000256" key="1">
    <source>
        <dbReference type="SAM" id="MobiDB-lite"/>
    </source>
</evidence>
<feature type="compositionally biased region" description="Low complexity" evidence="1">
    <location>
        <begin position="260"/>
        <end position="296"/>
    </location>
</feature>
<feature type="region of interest" description="Disordered" evidence="1">
    <location>
        <begin position="218"/>
        <end position="239"/>
    </location>
</feature>
<accession>A0A409VVV5</accession>
<dbReference type="AlphaFoldDB" id="A0A409VVV5"/>
<name>A0A409VVV5_9AGAR</name>
<organism evidence="2 3">
    <name type="scientific">Panaeolus cyanescens</name>
    <dbReference type="NCBI Taxonomy" id="181874"/>
    <lineage>
        <taxon>Eukaryota</taxon>
        <taxon>Fungi</taxon>
        <taxon>Dikarya</taxon>
        <taxon>Basidiomycota</taxon>
        <taxon>Agaricomycotina</taxon>
        <taxon>Agaricomycetes</taxon>
        <taxon>Agaricomycetidae</taxon>
        <taxon>Agaricales</taxon>
        <taxon>Agaricineae</taxon>
        <taxon>Galeropsidaceae</taxon>
        <taxon>Panaeolus</taxon>
    </lineage>
</organism>
<feature type="region of interest" description="Disordered" evidence="1">
    <location>
        <begin position="257"/>
        <end position="296"/>
    </location>
</feature>
<dbReference type="STRING" id="181874.A0A409VVV5"/>
<evidence type="ECO:0000313" key="2">
    <source>
        <dbReference type="EMBL" id="PPQ70396.1"/>
    </source>
</evidence>
<sequence length="584" mass="60484">ANSSTANNQNAPLFYHRPNSSSVPGPDNTTEDGQTGTNRCGTALNQTSDCQNAYINSVSDFCLWAPPDPGPNSVIGNTERIEVAWCLKNGTGSRLIPDGTITGAHFVQTPDFVQVTGTLVTKVERGGILLMLLITGNPIGGLVFTTAFGKLEQIHEWTNFMSDSMFCFRACKPGPMAPTFCQHIYDVMGCEWNMPANYDPGFETCKADSGEPMGVYGGSTFFQGQPATPPAHPPPASSSCTPFSTIGNGFLVAGTSIGLPTPTTNTPSGSSGAGSGSSPTVPSGSNTSSPSSAGRSSSLDLWEMTALSTMCGLFAFLGGASQFLPSTAPVTWREGQTGVNQCGTANTPTSKCQNAYRKPARIIKQVQYFNGLDDFCLWGPPQPGADSTIGNMERVLVSWCTKNGTGTRMIPEGAIRGAHFVQTPDFVQVTGIGNMTMINIPLNDAGPMGIYGTSTFYQGSPQTPLAHPRPSISSCSALGTTAVAAGPIPTPLSNLNPSNTTGTDQNMGTHNSTSKGLASVTMNGAGASSGPRPVATGAVTHPGGFPGPNTLPNTSVNAASSLSRHAGIVVLFSVVFIVVGGLEV</sequence>
<keyword evidence="3" id="KW-1185">Reference proteome</keyword>
<feature type="non-terminal residue" evidence="2">
    <location>
        <position position="1"/>
    </location>
</feature>
<feature type="region of interest" description="Disordered" evidence="1">
    <location>
        <begin position="1"/>
        <end position="40"/>
    </location>
</feature>
<dbReference type="InParanoid" id="A0A409VVV5"/>
<evidence type="ECO:0000313" key="3">
    <source>
        <dbReference type="Proteomes" id="UP000284842"/>
    </source>
</evidence>
<gene>
    <name evidence="2" type="ORF">CVT24_013134</name>
</gene>
<protein>
    <submittedName>
        <fullName evidence="2">Uncharacterized protein</fullName>
    </submittedName>
</protein>
<feature type="compositionally biased region" description="Pro residues" evidence="1">
    <location>
        <begin position="227"/>
        <end position="236"/>
    </location>
</feature>
<dbReference type="Proteomes" id="UP000284842">
    <property type="component" value="Unassembled WGS sequence"/>
</dbReference>
<reference evidence="2 3" key="1">
    <citation type="journal article" date="2018" name="Evol. Lett.">
        <title>Horizontal gene cluster transfer increased hallucinogenic mushroom diversity.</title>
        <authorList>
            <person name="Reynolds H.T."/>
            <person name="Vijayakumar V."/>
            <person name="Gluck-Thaler E."/>
            <person name="Korotkin H.B."/>
            <person name="Matheny P.B."/>
            <person name="Slot J.C."/>
        </authorList>
    </citation>
    <scope>NUCLEOTIDE SEQUENCE [LARGE SCALE GENOMIC DNA]</scope>
    <source>
        <strain evidence="2 3">2629</strain>
    </source>
</reference>
<proteinExistence type="predicted"/>
<feature type="compositionally biased region" description="Polar residues" evidence="1">
    <location>
        <begin position="18"/>
        <end position="40"/>
    </location>
</feature>
<feature type="compositionally biased region" description="Polar residues" evidence="1">
    <location>
        <begin position="1"/>
        <end position="11"/>
    </location>
</feature>
<dbReference type="OrthoDB" id="2564904at2759"/>
<dbReference type="EMBL" id="NHTK01005955">
    <property type="protein sequence ID" value="PPQ70396.1"/>
    <property type="molecule type" value="Genomic_DNA"/>
</dbReference>
<comment type="caution">
    <text evidence="2">The sequence shown here is derived from an EMBL/GenBank/DDBJ whole genome shotgun (WGS) entry which is preliminary data.</text>
</comment>
<feature type="region of interest" description="Disordered" evidence="1">
    <location>
        <begin position="516"/>
        <end position="550"/>
    </location>
</feature>